<dbReference type="HOGENOM" id="CLU_2787126_0_0_7"/>
<sequence>MISFSLAVKQSGPVFLIEAHPKIFKCLKKTCEYNGLKNFVPFNIAVVDADKEVFLGEAIYHYCNSLKT</sequence>
<organism evidence="1 2">
    <name type="scientific">Desulfobacula toluolica (strain DSM 7467 / Tol2)</name>
    <dbReference type="NCBI Taxonomy" id="651182"/>
    <lineage>
        <taxon>Bacteria</taxon>
        <taxon>Pseudomonadati</taxon>
        <taxon>Thermodesulfobacteriota</taxon>
        <taxon>Desulfobacteria</taxon>
        <taxon>Desulfobacterales</taxon>
        <taxon>Desulfobacteraceae</taxon>
        <taxon>Desulfobacula</taxon>
    </lineage>
</organism>
<dbReference type="EMBL" id="FO203503">
    <property type="protein sequence ID" value="CCK81823.1"/>
    <property type="molecule type" value="Genomic_DNA"/>
</dbReference>
<dbReference type="InterPro" id="IPR029063">
    <property type="entry name" value="SAM-dependent_MTases_sf"/>
</dbReference>
<protein>
    <submittedName>
        <fullName evidence="1">Uncharacterized protein</fullName>
    </submittedName>
</protein>
<dbReference type="Proteomes" id="UP000007347">
    <property type="component" value="Chromosome"/>
</dbReference>
<name>K0NNZ9_DESTT</name>
<keyword evidence="2" id="KW-1185">Reference proteome</keyword>
<evidence type="ECO:0000313" key="2">
    <source>
        <dbReference type="Proteomes" id="UP000007347"/>
    </source>
</evidence>
<evidence type="ECO:0000313" key="1">
    <source>
        <dbReference type="EMBL" id="CCK81823.1"/>
    </source>
</evidence>
<reference evidence="1 2" key="1">
    <citation type="journal article" date="2013" name="Environ. Microbiol.">
        <title>Complete genome, catabolic sub-proteomes and key-metabolites of Desulfobacula toluolica Tol2, a marine, aromatic compound-degrading, sulfate-reducing bacterium.</title>
        <authorList>
            <person name="Wohlbrand L."/>
            <person name="Jacob J.H."/>
            <person name="Kube M."/>
            <person name="Mussmann M."/>
            <person name="Jarling R."/>
            <person name="Beck A."/>
            <person name="Amann R."/>
            <person name="Wilkes H."/>
            <person name="Reinhardt R."/>
            <person name="Rabus R."/>
        </authorList>
    </citation>
    <scope>NUCLEOTIDE SEQUENCE [LARGE SCALE GENOMIC DNA]</scope>
    <source>
        <strain evidence="2">DSM 7467 / Tol2</strain>
    </source>
</reference>
<dbReference type="SUPFAM" id="SSF53335">
    <property type="entry name" value="S-adenosyl-L-methionine-dependent methyltransferases"/>
    <property type="match status" value="1"/>
</dbReference>
<dbReference type="Gene3D" id="3.40.50.150">
    <property type="entry name" value="Vaccinia Virus protein VP39"/>
    <property type="match status" value="1"/>
</dbReference>
<accession>K0NNZ9</accession>
<gene>
    <name evidence="1" type="ordered locus">TOL2_C36670</name>
</gene>
<proteinExistence type="predicted"/>
<dbReference type="AlphaFoldDB" id="K0NNZ9"/>
<dbReference type="KEGG" id="dto:TOL2_C36670"/>